<dbReference type="EMBL" id="MCGO01000037">
    <property type="protein sequence ID" value="ORY39948.1"/>
    <property type="molecule type" value="Genomic_DNA"/>
</dbReference>
<feature type="region of interest" description="Disordered" evidence="6">
    <location>
        <begin position="219"/>
        <end position="292"/>
    </location>
</feature>
<dbReference type="GO" id="GO:1990023">
    <property type="term" value="C:mitotic spindle midzone"/>
    <property type="evidence" value="ECO:0007669"/>
    <property type="project" value="TreeGrafter"/>
</dbReference>
<dbReference type="SUPFAM" id="SSF48371">
    <property type="entry name" value="ARM repeat"/>
    <property type="match status" value="1"/>
</dbReference>
<feature type="domain" description="TOG" evidence="7">
    <location>
        <begin position="1"/>
        <end position="229"/>
    </location>
</feature>
<evidence type="ECO:0000256" key="1">
    <source>
        <dbReference type="ARBA" id="ARBA00004186"/>
    </source>
</evidence>
<dbReference type="SMART" id="SM01349">
    <property type="entry name" value="TOG"/>
    <property type="match status" value="1"/>
</dbReference>
<evidence type="ECO:0000256" key="4">
    <source>
        <dbReference type="ARBA" id="ARBA00022701"/>
    </source>
</evidence>
<dbReference type="InterPro" id="IPR011989">
    <property type="entry name" value="ARM-like"/>
</dbReference>
<name>A0A1Y2BYV1_9FUNG</name>
<keyword evidence="4" id="KW-0493">Microtubule</keyword>
<dbReference type="GO" id="GO:0005815">
    <property type="term" value="C:microtubule organizing center"/>
    <property type="evidence" value="ECO:0007669"/>
    <property type="project" value="TreeGrafter"/>
</dbReference>
<keyword evidence="3" id="KW-0132">Cell division</keyword>
<evidence type="ECO:0000259" key="7">
    <source>
        <dbReference type="SMART" id="SM01349"/>
    </source>
</evidence>
<dbReference type="GO" id="GO:0090307">
    <property type="term" value="P:mitotic spindle assembly"/>
    <property type="evidence" value="ECO:0007669"/>
    <property type="project" value="TreeGrafter"/>
</dbReference>
<feature type="compositionally biased region" description="Polar residues" evidence="6">
    <location>
        <begin position="231"/>
        <end position="240"/>
    </location>
</feature>
<dbReference type="Gene3D" id="1.25.10.10">
    <property type="entry name" value="Leucine-rich Repeat Variant"/>
    <property type="match status" value="1"/>
</dbReference>
<dbReference type="GO" id="GO:0005881">
    <property type="term" value="C:cytoplasmic microtubule"/>
    <property type="evidence" value="ECO:0007669"/>
    <property type="project" value="TreeGrafter"/>
</dbReference>
<comment type="similarity">
    <text evidence="2">Belongs to the CLASP family.</text>
</comment>
<dbReference type="PANTHER" id="PTHR21567:SF9">
    <property type="entry name" value="CLIP-ASSOCIATING PROTEIN"/>
    <property type="match status" value="1"/>
</dbReference>
<keyword evidence="5" id="KW-0131">Cell cycle</keyword>
<evidence type="ECO:0000313" key="8">
    <source>
        <dbReference type="EMBL" id="ORY39948.1"/>
    </source>
</evidence>
<proteinExistence type="inferred from homology"/>
<dbReference type="PANTHER" id="PTHR21567">
    <property type="entry name" value="CLASP"/>
    <property type="match status" value="1"/>
</dbReference>
<dbReference type="GO" id="GO:0051301">
    <property type="term" value="P:cell division"/>
    <property type="evidence" value="ECO:0007669"/>
    <property type="project" value="UniProtKB-KW"/>
</dbReference>
<accession>A0A1Y2BYV1</accession>
<gene>
    <name evidence="8" type="ORF">BCR33DRAFT_719753</name>
</gene>
<evidence type="ECO:0000256" key="5">
    <source>
        <dbReference type="ARBA" id="ARBA00022776"/>
    </source>
</evidence>
<comment type="caution">
    <text evidence="8">The sequence shown here is derived from an EMBL/GenBank/DDBJ whole genome shotgun (WGS) entry which is preliminary data.</text>
</comment>
<dbReference type="Pfam" id="PF12348">
    <property type="entry name" value="CLASP_N"/>
    <property type="match status" value="1"/>
</dbReference>
<evidence type="ECO:0000313" key="9">
    <source>
        <dbReference type="Proteomes" id="UP000193642"/>
    </source>
</evidence>
<comment type="subcellular location">
    <subcellularLocation>
        <location evidence="1">Cytoplasm</location>
        <location evidence="1">Cytoskeleton</location>
        <location evidence="1">Spindle</location>
    </subcellularLocation>
</comment>
<dbReference type="InterPro" id="IPR034085">
    <property type="entry name" value="TOG"/>
</dbReference>
<keyword evidence="9" id="KW-1185">Reference proteome</keyword>
<evidence type="ECO:0000256" key="3">
    <source>
        <dbReference type="ARBA" id="ARBA00022618"/>
    </source>
</evidence>
<dbReference type="OrthoDB" id="46159at2759"/>
<dbReference type="AlphaFoldDB" id="A0A1Y2BYV1"/>
<evidence type="ECO:0000256" key="2">
    <source>
        <dbReference type="ARBA" id="ARBA00009549"/>
    </source>
</evidence>
<reference evidence="8 9" key="1">
    <citation type="submission" date="2016-07" db="EMBL/GenBank/DDBJ databases">
        <title>Pervasive Adenine N6-methylation of Active Genes in Fungi.</title>
        <authorList>
            <consortium name="DOE Joint Genome Institute"/>
            <person name="Mondo S.J."/>
            <person name="Dannebaum R.O."/>
            <person name="Kuo R.C."/>
            <person name="Labutti K."/>
            <person name="Haridas S."/>
            <person name="Kuo A."/>
            <person name="Salamov A."/>
            <person name="Ahrendt S.R."/>
            <person name="Lipzen A."/>
            <person name="Sullivan W."/>
            <person name="Andreopoulos W.B."/>
            <person name="Clum A."/>
            <person name="Lindquist E."/>
            <person name="Daum C."/>
            <person name="Ramamoorthy G.K."/>
            <person name="Gryganskyi A."/>
            <person name="Culley D."/>
            <person name="Magnuson J.K."/>
            <person name="James T.Y."/>
            <person name="O'Malley M.A."/>
            <person name="Stajich J.E."/>
            <person name="Spatafora J.W."/>
            <person name="Visel A."/>
            <person name="Grigoriev I.V."/>
        </authorList>
    </citation>
    <scope>NUCLEOTIDE SEQUENCE [LARGE SCALE GENOMIC DNA]</scope>
    <source>
        <strain evidence="8 9">JEL800</strain>
    </source>
</reference>
<dbReference type="InterPro" id="IPR024395">
    <property type="entry name" value="CLASP_N_dom"/>
</dbReference>
<organism evidence="8 9">
    <name type="scientific">Rhizoclosmatium globosum</name>
    <dbReference type="NCBI Taxonomy" id="329046"/>
    <lineage>
        <taxon>Eukaryota</taxon>
        <taxon>Fungi</taxon>
        <taxon>Fungi incertae sedis</taxon>
        <taxon>Chytridiomycota</taxon>
        <taxon>Chytridiomycota incertae sedis</taxon>
        <taxon>Chytridiomycetes</taxon>
        <taxon>Chytridiales</taxon>
        <taxon>Chytriomycetaceae</taxon>
        <taxon>Rhizoclosmatium</taxon>
    </lineage>
</organism>
<dbReference type="GO" id="GO:0005876">
    <property type="term" value="C:spindle microtubule"/>
    <property type="evidence" value="ECO:0007669"/>
    <property type="project" value="TreeGrafter"/>
</dbReference>
<dbReference type="STRING" id="329046.A0A1Y2BYV1"/>
<keyword evidence="5" id="KW-0498">Mitosis</keyword>
<dbReference type="InterPro" id="IPR016024">
    <property type="entry name" value="ARM-type_fold"/>
</dbReference>
<evidence type="ECO:0000256" key="6">
    <source>
        <dbReference type="SAM" id="MobiDB-lite"/>
    </source>
</evidence>
<dbReference type="GO" id="GO:0008017">
    <property type="term" value="F:microtubule binding"/>
    <property type="evidence" value="ECO:0007669"/>
    <property type="project" value="TreeGrafter"/>
</dbReference>
<dbReference type="Proteomes" id="UP000193642">
    <property type="component" value="Unassembled WGS sequence"/>
</dbReference>
<protein>
    <recommendedName>
        <fullName evidence="7">TOG domain-containing protein</fullName>
    </recommendedName>
</protein>
<sequence>MSEIVSQFPSLFSGSESEDNWQSRDRAMAALTEALSTSADAGEVVGLNLKIVLDSVLKSTASLRTTLVMTACACVAAIAAHVAPSTLEPQLDNMKLVASAGATATMAIIQHAPFHIKTLQSFITTAGDKNAQVRSHGIKFTLAATTHIVIEEGRGEWFARVGGLECVASCLKKALSDASPEVRETSRQLFDLYNEHWPARGEALLNELEPATRKAVLKSVAKKPGQPPKVTKSSSVTSNPQPKPALIETNHGVLPLPSSKVTPRKAPVEITSSSPHAAAVSPLPASTASSSQKLMNDLNSELESKKELISSATLIQTLKAILVGDHTISIPNLQLSPTGQTLLDSYITESDALEAFLFLTQALSFNSTRAFPAMKQRRSPTTTSTNSSISATSAVTSLLITLTRMLGLKSTTRACREDVYGILKWLWRVCPSVLKRVLETVDLDVAAEVHVDDVISLQKATGELEPDRAVVKSPLTVMPVSVDDSSSSMSDFAVDGGDEGLDTQLNLADITFEGGLVEESLLVDETKSENMKEENIYDQDDFEECQPQMHQDTPKAVKSFLINPAIEMSAFPGGMIGVPPANEVKPSLIQLDTKPTSPARATPKTTANAEFLKWWTRFQNGEYTNNVLETLYCMANPHGGVSGRLVIDNDHLGNDTKEALFLILSVLFMRSDVCNRVKDIIVVEQLVSGRSDARFQVAGGADTALMKFMEMRDPRFCLESLCDVLERQAFVDWKEASDADDFQPHPLSTVFEYLGKTVARMAAEVASDLDVDRVMMLCSKEMGSTRVDVRRSAIMCLVDVFRAMEGGGARGSGEFWGKVGGLLSPSQVHLLTNYITSG</sequence>